<dbReference type="Pfam" id="PF10014">
    <property type="entry name" value="2OG-Fe_Oxy_2"/>
    <property type="match status" value="1"/>
</dbReference>
<reference evidence="1" key="1">
    <citation type="submission" date="2006-06" db="EMBL/GenBank/DDBJ databases">
        <title>Complete sequence of chromosome of Mycobacterium sp. MCS.</title>
        <authorList>
            <consortium name="US DOE Joint Genome Institute"/>
            <person name="Copeland A."/>
            <person name="Lucas S."/>
            <person name="Lapidus A."/>
            <person name="Barry K."/>
            <person name="Detter J.C."/>
            <person name="Glavina del Rio T."/>
            <person name="Hammon N."/>
            <person name="Israni S."/>
            <person name="Dalin E."/>
            <person name="Tice H."/>
            <person name="Pitluck S."/>
            <person name="Martinez M."/>
            <person name="Schmutz J."/>
            <person name="Larimer F."/>
            <person name="Land M."/>
            <person name="Hauser L."/>
            <person name="Kyrpides N."/>
            <person name="Kim E."/>
            <person name="Miller C.D."/>
            <person name="Hughes J.E."/>
            <person name="Anderson A.J."/>
            <person name="Sims R.C."/>
            <person name="Richardson P."/>
        </authorList>
    </citation>
    <scope>NUCLEOTIDE SEQUENCE [LARGE SCALE GENOMIC DNA]</scope>
    <source>
        <strain evidence="1">MCS</strain>
    </source>
</reference>
<dbReference type="Gene3D" id="2.60.120.620">
    <property type="entry name" value="q2cbj1_9rhob like domain"/>
    <property type="match status" value="1"/>
</dbReference>
<evidence type="ECO:0008006" key="2">
    <source>
        <dbReference type="Google" id="ProtNLM"/>
    </source>
</evidence>
<gene>
    <name evidence="1" type="ordered locus">Mmcs_2710</name>
</gene>
<proteinExistence type="predicted"/>
<dbReference type="EMBL" id="CP000384">
    <property type="protein sequence ID" value="ABG08817.1"/>
    <property type="molecule type" value="Genomic_DNA"/>
</dbReference>
<dbReference type="InterPro" id="IPR018724">
    <property type="entry name" value="2OG-Fe_dioxygenase"/>
</dbReference>
<sequence length="236" mass="25737">MGAPLGDVARSLTALGACLVPPAELNRALGVTSEVWNTFGRHWDDLRPDRYAAELGTRRLRRYGYFCFRTADGVLERLPHGVFVQPEQSNHLYVDRDRLFEPLTESFAADQVLHAVMGLLGGVAQALDDPPRWHVKVTPFRVVAGADVHGDPTPEGLHRDGVTLVSSLMINRRNATGGESSVFDTAGNPVLTATLTEPGTLLVGDDRRTLHRVTPIHPDDPGLPAHRDVLVVTFAS</sequence>
<dbReference type="AlphaFoldDB" id="A0A5Q5BKD4"/>
<name>A0A5Q5BKD4_MYCSS</name>
<protein>
    <recommendedName>
        <fullName evidence="2">2OG-Fe dioxygenase family protein</fullName>
    </recommendedName>
</protein>
<evidence type="ECO:0000313" key="1">
    <source>
        <dbReference type="EMBL" id="ABG08817.1"/>
    </source>
</evidence>
<dbReference type="KEGG" id="mmc:Mmcs_2710"/>
<accession>A0A5Q5BKD4</accession>
<organism evidence="1">
    <name type="scientific">Mycobacterium sp. (strain MCS)</name>
    <dbReference type="NCBI Taxonomy" id="164756"/>
    <lineage>
        <taxon>Bacteria</taxon>
        <taxon>Bacillati</taxon>
        <taxon>Actinomycetota</taxon>
        <taxon>Actinomycetes</taxon>
        <taxon>Mycobacteriales</taxon>
        <taxon>Mycobacteriaceae</taxon>
        <taxon>Mycobacterium</taxon>
    </lineage>
</organism>
<dbReference type="GO" id="GO:0051213">
    <property type="term" value="F:dioxygenase activity"/>
    <property type="evidence" value="ECO:0007669"/>
    <property type="project" value="InterPro"/>
</dbReference>